<evidence type="ECO:0000256" key="4">
    <source>
        <dbReference type="ARBA" id="ARBA00022692"/>
    </source>
</evidence>
<proteinExistence type="inferred from homology"/>
<dbReference type="AlphaFoldDB" id="E4XKK3"/>
<dbReference type="Proteomes" id="UP000001307">
    <property type="component" value="Unassembled WGS sequence"/>
</dbReference>
<dbReference type="GO" id="GO:0009247">
    <property type="term" value="P:glycolipid biosynthetic process"/>
    <property type="evidence" value="ECO:0007669"/>
    <property type="project" value="InterPro"/>
</dbReference>
<dbReference type="PANTHER" id="PTHR14647:SF87">
    <property type="entry name" value="PUTATIVE-RELATED"/>
    <property type="match status" value="1"/>
</dbReference>
<keyword evidence="7" id="KW-0333">Golgi apparatus</keyword>
<evidence type="ECO:0000256" key="1">
    <source>
        <dbReference type="ARBA" id="ARBA00004323"/>
    </source>
</evidence>
<evidence type="ECO:0000256" key="2">
    <source>
        <dbReference type="ARBA" id="ARBA00008124"/>
    </source>
</evidence>
<keyword evidence="9" id="KW-0325">Glycoprotein</keyword>
<comment type="similarity">
    <text evidence="2">Belongs to the galactose-3-O-sulfotransferase family.</text>
</comment>
<sequence>MITKIKLIFAQFLIVSLIFVKIYTDSIYERLQGEDEGWSEKEEKCEKPKSLFFMKTHKTASSTVQNLFFRYGLRHNLTIGVPKNGKQHHLLGYPAFFNEKMLQKTSTPVQLIASHLRFSEDVKKVLPNSTRITILRDPVEQFVSNFFFFHKIAPFKDLEENLSGLEEFFETPQKYYARQSWGQWMAKNSNFFDLGFRNDDMKRVEIEKKVNATMEFYDFIMISDYFDESLILMKEKFCLDWEDVLVFAKNVGSRKRNDISTALAEKIRSWNQADSTLYSQALQKFESDLHSFGISEMEKQLQILRQKRGEEQKSCDEEKLQSEKCMFLEFSEHNFTTFIWNKNAQS</sequence>
<reference evidence="10" key="1">
    <citation type="journal article" date="2010" name="Science">
        <title>Plasticity of animal genome architecture unmasked by rapid evolution of a pelagic tunicate.</title>
        <authorList>
            <person name="Denoeud F."/>
            <person name="Henriet S."/>
            <person name="Mungpakdee S."/>
            <person name="Aury J.M."/>
            <person name="Da Silva C."/>
            <person name="Brinkmann H."/>
            <person name="Mikhaleva J."/>
            <person name="Olsen L.C."/>
            <person name="Jubin C."/>
            <person name="Canestro C."/>
            <person name="Bouquet J.M."/>
            <person name="Danks G."/>
            <person name="Poulain J."/>
            <person name="Campsteijn C."/>
            <person name="Adamski M."/>
            <person name="Cross I."/>
            <person name="Yadetie F."/>
            <person name="Muffato M."/>
            <person name="Louis A."/>
            <person name="Butcher S."/>
            <person name="Tsagkogeorga G."/>
            <person name="Konrad A."/>
            <person name="Singh S."/>
            <person name="Jensen M.F."/>
            <person name="Cong E.H."/>
            <person name="Eikeseth-Otteraa H."/>
            <person name="Noel B."/>
            <person name="Anthouard V."/>
            <person name="Porcel B.M."/>
            <person name="Kachouri-Lafond R."/>
            <person name="Nishino A."/>
            <person name="Ugolini M."/>
            <person name="Chourrout P."/>
            <person name="Nishida H."/>
            <person name="Aasland R."/>
            <person name="Huzurbazar S."/>
            <person name="Westhof E."/>
            <person name="Delsuc F."/>
            <person name="Lehrach H."/>
            <person name="Reinhardt R."/>
            <person name="Weissenbach J."/>
            <person name="Roy S.W."/>
            <person name="Artiguenave F."/>
            <person name="Postlethwait J.H."/>
            <person name="Manak J.R."/>
            <person name="Thompson E.M."/>
            <person name="Jaillon O."/>
            <person name="Du Pasquier L."/>
            <person name="Boudinot P."/>
            <person name="Liberles D.A."/>
            <person name="Volff J.N."/>
            <person name="Philippe H."/>
            <person name="Lenhard B."/>
            <person name="Roest Crollius H."/>
            <person name="Wincker P."/>
            <person name="Chourrout D."/>
        </authorList>
    </citation>
    <scope>NUCLEOTIDE SEQUENCE [LARGE SCALE GENOMIC DNA]</scope>
</reference>
<gene>
    <name evidence="10" type="ORF">GSOID_T00014215001</name>
</gene>
<evidence type="ECO:0000313" key="11">
    <source>
        <dbReference type="Proteomes" id="UP000001307"/>
    </source>
</evidence>
<evidence type="ECO:0000313" key="10">
    <source>
        <dbReference type="EMBL" id="CBY10706.1"/>
    </source>
</evidence>
<keyword evidence="11" id="KW-1185">Reference proteome</keyword>
<keyword evidence="3" id="KW-0808">Transferase</keyword>
<name>E4XKK3_OIKDI</name>
<evidence type="ECO:0000256" key="6">
    <source>
        <dbReference type="ARBA" id="ARBA00022989"/>
    </source>
</evidence>
<dbReference type="InParanoid" id="E4XKK3"/>
<comment type="subcellular location">
    <subcellularLocation>
        <location evidence="1">Golgi apparatus membrane</location>
        <topology evidence="1">Single-pass type II membrane protein</topology>
    </subcellularLocation>
</comment>
<evidence type="ECO:0000256" key="8">
    <source>
        <dbReference type="ARBA" id="ARBA00023136"/>
    </source>
</evidence>
<evidence type="ECO:0000256" key="5">
    <source>
        <dbReference type="ARBA" id="ARBA00022968"/>
    </source>
</evidence>
<dbReference type="SUPFAM" id="SSF52540">
    <property type="entry name" value="P-loop containing nucleoside triphosphate hydrolases"/>
    <property type="match status" value="1"/>
</dbReference>
<keyword evidence="5" id="KW-0735">Signal-anchor</keyword>
<evidence type="ECO:0008006" key="12">
    <source>
        <dbReference type="Google" id="ProtNLM"/>
    </source>
</evidence>
<dbReference type="GO" id="GO:0001733">
    <property type="term" value="F:galactosylceramide sulfotransferase activity"/>
    <property type="evidence" value="ECO:0007669"/>
    <property type="project" value="InterPro"/>
</dbReference>
<accession>E4XKK3</accession>
<dbReference type="GO" id="GO:0000139">
    <property type="term" value="C:Golgi membrane"/>
    <property type="evidence" value="ECO:0007669"/>
    <property type="project" value="UniProtKB-SubCell"/>
</dbReference>
<keyword evidence="6" id="KW-1133">Transmembrane helix</keyword>
<organism evidence="10">
    <name type="scientific">Oikopleura dioica</name>
    <name type="common">Tunicate</name>
    <dbReference type="NCBI Taxonomy" id="34765"/>
    <lineage>
        <taxon>Eukaryota</taxon>
        <taxon>Metazoa</taxon>
        <taxon>Chordata</taxon>
        <taxon>Tunicata</taxon>
        <taxon>Appendicularia</taxon>
        <taxon>Copelata</taxon>
        <taxon>Oikopleuridae</taxon>
        <taxon>Oikopleura</taxon>
    </lineage>
</organism>
<dbReference type="PANTHER" id="PTHR14647">
    <property type="entry name" value="GALACTOSE-3-O-SULFOTRANSFERASE"/>
    <property type="match status" value="1"/>
</dbReference>
<dbReference type="OrthoDB" id="514299at2759"/>
<dbReference type="Gene3D" id="3.40.50.300">
    <property type="entry name" value="P-loop containing nucleotide triphosphate hydrolases"/>
    <property type="match status" value="1"/>
</dbReference>
<evidence type="ECO:0000256" key="3">
    <source>
        <dbReference type="ARBA" id="ARBA00022679"/>
    </source>
</evidence>
<dbReference type="Pfam" id="PF06990">
    <property type="entry name" value="Gal-3-0_sulfotr"/>
    <property type="match status" value="1"/>
</dbReference>
<evidence type="ECO:0000256" key="7">
    <source>
        <dbReference type="ARBA" id="ARBA00023034"/>
    </source>
</evidence>
<dbReference type="InterPro" id="IPR009729">
    <property type="entry name" value="Gal-3-0_sulfotransfrase"/>
</dbReference>
<evidence type="ECO:0000256" key="9">
    <source>
        <dbReference type="ARBA" id="ARBA00023180"/>
    </source>
</evidence>
<dbReference type="InterPro" id="IPR027417">
    <property type="entry name" value="P-loop_NTPase"/>
</dbReference>
<protein>
    <recommendedName>
        <fullName evidence="12">Sulfotransferase</fullName>
    </recommendedName>
</protein>
<keyword evidence="4" id="KW-0812">Transmembrane</keyword>
<dbReference type="EMBL" id="FN653065">
    <property type="protein sequence ID" value="CBY10706.1"/>
    <property type="molecule type" value="Genomic_DNA"/>
</dbReference>
<keyword evidence="8" id="KW-0472">Membrane</keyword>